<dbReference type="Proteomes" id="UP000019132">
    <property type="component" value="Unassembled WGS sequence"/>
</dbReference>
<dbReference type="Pfam" id="PF05301">
    <property type="entry name" value="Acetyltransf_16"/>
    <property type="match status" value="1"/>
</dbReference>
<dbReference type="InParanoid" id="K3W5T5"/>
<dbReference type="AlphaFoldDB" id="K3W5T5"/>
<dbReference type="GO" id="GO:0019799">
    <property type="term" value="F:tubulin N-acetyltransferase activity"/>
    <property type="evidence" value="ECO:0007669"/>
    <property type="project" value="InterPro"/>
</dbReference>
<proteinExistence type="predicted"/>
<organism evidence="2 3">
    <name type="scientific">Globisporangium ultimum (strain ATCC 200006 / CBS 805.95 / DAOM BR144)</name>
    <name type="common">Pythium ultimum</name>
    <dbReference type="NCBI Taxonomy" id="431595"/>
    <lineage>
        <taxon>Eukaryota</taxon>
        <taxon>Sar</taxon>
        <taxon>Stramenopiles</taxon>
        <taxon>Oomycota</taxon>
        <taxon>Peronosporomycetes</taxon>
        <taxon>Pythiales</taxon>
        <taxon>Pythiaceae</taxon>
        <taxon>Globisporangium</taxon>
    </lineage>
</organism>
<accession>K3W5T5</accession>
<dbReference type="GO" id="GO:0005874">
    <property type="term" value="C:microtubule"/>
    <property type="evidence" value="ECO:0007669"/>
    <property type="project" value="InterPro"/>
</dbReference>
<name>K3W5T5_GLOUD</name>
<reference evidence="3" key="2">
    <citation type="submission" date="2010-04" db="EMBL/GenBank/DDBJ databases">
        <authorList>
            <person name="Buell R."/>
            <person name="Hamilton J."/>
            <person name="Hostetler J."/>
        </authorList>
    </citation>
    <scope>NUCLEOTIDE SEQUENCE [LARGE SCALE GENOMIC DNA]</scope>
    <source>
        <strain evidence="3">DAOM:BR144</strain>
    </source>
</reference>
<dbReference type="EnsemblProtists" id="PYU1_T000326">
    <property type="protein sequence ID" value="PYU1_T000326"/>
    <property type="gene ID" value="PYU1_G000326"/>
</dbReference>
<dbReference type="Gene3D" id="3.40.630.30">
    <property type="match status" value="1"/>
</dbReference>
<dbReference type="HOGENOM" id="CLU_2613384_0_0_1"/>
<evidence type="ECO:0000313" key="3">
    <source>
        <dbReference type="Proteomes" id="UP000019132"/>
    </source>
</evidence>
<dbReference type="EMBL" id="GL376636">
    <property type="status" value="NOT_ANNOTATED_CDS"/>
    <property type="molecule type" value="Genomic_DNA"/>
</dbReference>
<evidence type="ECO:0000259" key="1">
    <source>
        <dbReference type="PROSITE" id="PS51730"/>
    </source>
</evidence>
<dbReference type="PROSITE" id="PS51730">
    <property type="entry name" value="GNAT_ATAT"/>
    <property type="match status" value="1"/>
</dbReference>
<dbReference type="VEuPathDB" id="FungiDB:PYU1_G000326"/>
<dbReference type="InterPro" id="IPR007965">
    <property type="entry name" value="GNAT_ATAT"/>
</dbReference>
<feature type="domain" description="N-acetyltransferase" evidence="1">
    <location>
        <begin position="1"/>
        <end position="45"/>
    </location>
</feature>
<reference evidence="3" key="1">
    <citation type="journal article" date="2010" name="Genome Biol.">
        <title>Genome sequence of the necrotrophic plant pathogen Pythium ultimum reveals original pathogenicity mechanisms and effector repertoire.</title>
        <authorList>
            <person name="Levesque C.A."/>
            <person name="Brouwer H."/>
            <person name="Cano L."/>
            <person name="Hamilton J.P."/>
            <person name="Holt C."/>
            <person name="Huitema E."/>
            <person name="Raffaele S."/>
            <person name="Robideau G.P."/>
            <person name="Thines M."/>
            <person name="Win J."/>
            <person name="Zerillo M.M."/>
            <person name="Beakes G.W."/>
            <person name="Boore J.L."/>
            <person name="Busam D."/>
            <person name="Dumas B."/>
            <person name="Ferriera S."/>
            <person name="Fuerstenberg S.I."/>
            <person name="Gachon C.M."/>
            <person name="Gaulin E."/>
            <person name="Govers F."/>
            <person name="Grenville-Briggs L."/>
            <person name="Horner N."/>
            <person name="Hostetler J."/>
            <person name="Jiang R.H."/>
            <person name="Johnson J."/>
            <person name="Krajaejun T."/>
            <person name="Lin H."/>
            <person name="Meijer H.J."/>
            <person name="Moore B."/>
            <person name="Morris P."/>
            <person name="Phuntmart V."/>
            <person name="Puiu D."/>
            <person name="Shetty J."/>
            <person name="Stajich J.E."/>
            <person name="Tripathy S."/>
            <person name="Wawra S."/>
            <person name="van West P."/>
            <person name="Whitty B.R."/>
            <person name="Coutinho P.M."/>
            <person name="Henrissat B."/>
            <person name="Martin F."/>
            <person name="Thomas P.D."/>
            <person name="Tyler B.M."/>
            <person name="De Vries R.P."/>
            <person name="Kamoun S."/>
            <person name="Yandell M."/>
            <person name="Tisserat N."/>
            <person name="Buell C.R."/>
        </authorList>
    </citation>
    <scope>NUCLEOTIDE SEQUENCE</scope>
    <source>
        <strain evidence="3">DAOM:BR144</strain>
    </source>
</reference>
<evidence type="ECO:0000313" key="2">
    <source>
        <dbReference type="EnsemblProtists" id="PYU1_T000326"/>
    </source>
</evidence>
<protein>
    <recommendedName>
        <fullName evidence="1">N-acetyltransferase domain-containing protein</fullName>
    </recommendedName>
</protein>
<keyword evidence="3" id="KW-1185">Reference proteome</keyword>
<reference evidence="2" key="3">
    <citation type="submission" date="2015-02" db="UniProtKB">
        <authorList>
            <consortium name="EnsemblProtists"/>
        </authorList>
    </citation>
    <scope>IDENTIFICATION</scope>
    <source>
        <strain evidence="2">DAOM BR144</strain>
    </source>
</reference>
<sequence length="79" mass="9229">VEHVQPSQLAYDRPSPKLFAFLKKHADLEQFRDEETFTDWFEEGKALGLVWNTVKMAVSMPLEKFKKANDHTNEFLSSE</sequence>